<protein>
    <submittedName>
        <fullName evidence="2">Nep-5 like spider venom protein Nep-737</fullName>
    </submittedName>
</protein>
<comment type="caution">
    <text evidence="2">The sequence shown here is derived from an EMBL/GenBank/DDBJ whole genome shotgun (WGS) entry which is preliminary data.</text>
</comment>
<evidence type="ECO:0000313" key="3">
    <source>
        <dbReference type="Proteomes" id="UP000887159"/>
    </source>
</evidence>
<dbReference type="Proteomes" id="UP000887159">
    <property type="component" value="Unassembled WGS sequence"/>
</dbReference>
<accession>A0A8X6SUR2</accession>
<keyword evidence="1" id="KW-0472">Membrane</keyword>
<keyword evidence="1" id="KW-0812">Transmembrane</keyword>
<reference evidence="2" key="1">
    <citation type="submission" date="2020-08" db="EMBL/GenBank/DDBJ databases">
        <title>Multicomponent nature underlies the extraordinary mechanical properties of spider dragline silk.</title>
        <authorList>
            <person name="Kono N."/>
            <person name="Nakamura H."/>
            <person name="Mori M."/>
            <person name="Yoshida Y."/>
            <person name="Ohtoshi R."/>
            <person name="Malay A.D."/>
            <person name="Moran D.A.P."/>
            <person name="Tomita M."/>
            <person name="Numata K."/>
            <person name="Arakawa K."/>
        </authorList>
    </citation>
    <scope>NUCLEOTIDE SEQUENCE</scope>
</reference>
<evidence type="ECO:0000256" key="1">
    <source>
        <dbReference type="SAM" id="Phobius"/>
    </source>
</evidence>
<feature type="transmembrane region" description="Helical" evidence="1">
    <location>
        <begin position="45"/>
        <end position="66"/>
    </location>
</feature>
<proteinExistence type="predicted"/>
<keyword evidence="3" id="KW-1185">Reference proteome</keyword>
<name>A0A8X6SUR2_TRICX</name>
<feature type="transmembrane region" description="Helical" evidence="1">
    <location>
        <begin position="81"/>
        <end position="101"/>
    </location>
</feature>
<dbReference type="EMBL" id="BMAU01021349">
    <property type="protein sequence ID" value="GFY18616.1"/>
    <property type="molecule type" value="Genomic_DNA"/>
</dbReference>
<keyword evidence="1" id="KW-1133">Transmembrane helix</keyword>
<sequence>MQRLGEQTSDRKRIEVLPTKPHSALDTSTVSKSWKNIYQIIVKRYIVKVPFLFDFSSYICILYYNYQFTFQLSSCFIKITMKAYFCIMVALCVVLLSLQAVEMSDGARARRQSSNDNIVTLAVPQNILIRLLKALLGALGLGGILGR</sequence>
<gene>
    <name evidence="2" type="ORF">TNCV_2398411</name>
</gene>
<organism evidence="2 3">
    <name type="scientific">Trichonephila clavipes</name>
    <name type="common">Golden silk orbweaver</name>
    <name type="synonym">Nephila clavipes</name>
    <dbReference type="NCBI Taxonomy" id="2585209"/>
    <lineage>
        <taxon>Eukaryota</taxon>
        <taxon>Metazoa</taxon>
        <taxon>Ecdysozoa</taxon>
        <taxon>Arthropoda</taxon>
        <taxon>Chelicerata</taxon>
        <taxon>Arachnida</taxon>
        <taxon>Araneae</taxon>
        <taxon>Araneomorphae</taxon>
        <taxon>Entelegynae</taxon>
        <taxon>Araneoidea</taxon>
        <taxon>Nephilidae</taxon>
        <taxon>Trichonephila</taxon>
    </lineage>
</organism>
<dbReference type="AlphaFoldDB" id="A0A8X6SUR2"/>
<evidence type="ECO:0000313" key="2">
    <source>
        <dbReference type="EMBL" id="GFY18616.1"/>
    </source>
</evidence>